<accession>A0A517SV22</accession>
<organism evidence="2 3">
    <name type="scientific">Stieleria bergensis</name>
    <dbReference type="NCBI Taxonomy" id="2528025"/>
    <lineage>
        <taxon>Bacteria</taxon>
        <taxon>Pseudomonadati</taxon>
        <taxon>Planctomycetota</taxon>
        <taxon>Planctomycetia</taxon>
        <taxon>Pirellulales</taxon>
        <taxon>Pirellulaceae</taxon>
        <taxon>Stieleria</taxon>
    </lineage>
</organism>
<evidence type="ECO:0000259" key="1">
    <source>
        <dbReference type="Pfam" id="PF25191"/>
    </source>
</evidence>
<dbReference type="InterPro" id="IPR057154">
    <property type="entry name" value="DUF7832"/>
</dbReference>
<protein>
    <recommendedName>
        <fullName evidence="1">DUF7832 domain-containing protein</fullName>
    </recommendedName>
</protein>
<evidence type="ECO:0000313" key="3">
    <source>
        <dbReference type="Proteomes" id="UP000315003"/>
    </source>
</evidence>
<feature type="domain" description="DUF7832" evidence="1">
    <location>
        <begin position="6"/>
        <end position="116"/>
    </location>
</feature>
<dbReference type="Pfam" id="PF25191">
    <property type="entry name" value="DUF7832"/>
    <property type="match status" value="1"/>
</dbReference>
<sequence>MSEVQVYDKAKWHIEGRYPKGLPESCAYTHGGFLIAWLLRQNFVSERCLRDHSEAFSDFTTCQKSAGELNQSLDGVLDSGMLTDQGNRFASDYIDESYLEDYTLLFEFTFPNVYDVTDNEEHLEMVCEMLDTIYSEWLEENQH</sequence>
<dbReference type="OrthoDB" id="4827574at2"/>
<dbReference type="EMBL" id="CP036272">
    <property type="protein sequence ID" value="QDT59953.1"/>
    <property type="molecule type" value="Genomic_DNA"/>
</dbReference>
<evidence type="ECO:0000313" key="2">
    <source>
        <dbReference type="EMBL" id="QDT59953.1"/>
    </source>
</evidence>
<name>A0A517SV22_9BACT</name>
<dbReference type="RefSeq" id="WP_145272147.1">
    <property type="nucleotide sequence ID" value="NZ_CP036272.1"/>
</dbReference>
<proteinExistence type="predicted"/>
<keyword evidence="3" id="KW-1185">Reference proteome</keyword>
<dbReference type="Proteomes" id="UP000315003">
    <property type="component" value="Chromosome"/>
</dbReference>
<gene>
    <name evidence="2" type="ORF">SV7mr_24670</name>
</gene>
<dbReference type="AlphaFoldDB" id="A0A517SV22"/>
<reference evidence="2 3" key="1">
    <citation type="submission" date="2019-02" db="EMBL/GenBank/DDBJ databases">
        <title>Deep-cultivation of Planctomycetes and their phenomic and genomic characterization uncovers novel biology.</title>
        <authorList>
            <person name="Wiegand S."/>
            <person name="Jogler M."/>
            <person name="Boedeker C."/>
            <person name="Pinto D."/>
            <person name="Vollmers J."/>
            <person name="Rivas-Marin E."/>
            <person name="Kohn T."/>
            <person name="Peeters S.H."/>
            <person name="Heuer A."/>
            <person name="Rast P."/>
            <person name="Oberbeckmann S."/>
            <person name="Bunk B."/>
            <person name="Jeske O."/>
            <person name="Meyerdierks A."/>
            <person name="Storesund J.E."/>
            <person name="Kallscheuer N."/>
            <person name="Luecker S."/>
            <person name="Lage O.M."/>
            <person name="Pohl T."/>
            <person name="Merkel B.J."/>
            <person name="Hornburger P."/>
            <person name="Mueller R.-W."/>
            <person name="Bruemmer F."/>
            <person name="Labrenz M."/>
            <person name="Spormann A.M."/>
            <person name="Op den Camp H."/>
            <person name="Overmann J."/>
            <person name="Amann R."/>
            <person name="Jetten M.S.M."/>
            <person name="Mascher T."/>
            <person name="Medema M.H."/>
            <person name="Devos D.P."/>
            <person name="Kaster A.-K."/>
            <person name="Ovreas L."/>
            <person name="Rohde M."/>
            <person name="Galperin M.Y."/>
            <person name="Jogler C."/>
        </authorList>
    </citation>
    <scope>NUCLEOTIDE SEQUENCE [LARGE SCALE GENOMIC DNA]</scope>
    <source>
        <strain evidence="2 3">SV_7m_r</strain>
    </source>
</reference>